<dbReference type="Proteomes" id="UP000225379">
    <property type="component" value="Unassembled WGS sequence"/>
</dbReference>
<gene>
    <name evidence="2" type="ORF">CRT60_00140</name>
</gene>
<organism evidence="2 3">
    <name type="scientific">Azospirillum palustre</name>
    <dbReference type="NCBI Taxonomy" id="2044885"/>
    <lineage>
        <taxon>Bacteria</taxon>
        <taxon>Pseudomonadati</taxon>
        <taxon>Pseudomonadota</taxon>
        <taxon>Alphaproteobacteria</taxon>
        <taxon>Rhodospirillales</taxon>
        <taxon>Azospirillaceae</taxon>
        <taxon>Azospirillum</taxon>
    </lineage>
</organism>
<feature type="compositionally biased region" description="Acidic residues" evidence="1">
    <location>
        <begin position="49"/>
        <end position="59"/>
    </location>
</feature>
<proteinExistence type="predicted"/>
<evidence type="ECO:0000256" key="1">
    <source>
        <dbReference type="SAM" id="MobiDB-lite"/>
    </source>
</evidence>
<evidence type="ECO:0000313" key="2">
    <source>
        <dbReference type="EMBL" id="PGH59489.1"/>
    </source>
</evidence>
<keyword evidence="3" id="KW-1185">Reference proteome</keyword>
<protein>
    <submittedName>
        <fullName evidence="2">Uncharacterized protein</fullName>
    </submittedName>
</protein>
<feature type="region of interest" description="Disordered" evidence="1">
    <location>
        <begin position="39"/>
        <end position="59"/>
    </location>
</feature>
<name>A0A2B8BP33_9PROT</name>
<dbReference type="RefSeq" id="WP_098734446.1">
    <property type="nucleotide sequence ID" value="NZ_PDKW01000024.1"/>
</dbReference>
<dbReference type="AlphaFoldDB" id="A0A2B8BP33"/>
<dbReference type="EMBL" id="PDKW01000024">
    <property type="protein sequence ID" value="PGH59489.1"/>
    <property type="molecule type" value="Genomic_DNA"/>
</dbReference>
<comment type="caution">
    <text evidence="2">The sequence shown here is derived from an EMBL/GenBank/DDBJ whole genome shotgun (WGS) entry which is preliminary data.</text>
</comment>
<sequence length="59" mass="6251">MTAFDVLKSKLLADPAVKTAYDALEGEYEALRLKLTGEAAEARQKPQEGPEDDSGSPGA</sequence>
<reference evidence="3" key="1">
    <citation type="submission" date="2017-10" db="EMBL/GenBank/DDBJ databases">
        <authorList>
            <person name="Kravchenko I.K."/>
            <person name="Grouzdev D.S."/>
        </authorList>
    </citation>
    <scope>NUCLEOTIDE SEQUENCE [LARGE SCALE GENOMIC DNA]</scope>
    <source>
        <strain evidence="3">B2</strain>
    </source>
</reference>
<accession>A0A2B8BP33</accession>
<evidence type="ECO:0000313" key="3">
    <source>
        <dbReference type="Proteomes" id="UP000225379"/>
    </source>
</evidence>
<dbReference type="OrthoDB" id="2736385at2"/>